<feature type="region of interest" description="Disordered" evidence="5">
    <location>
        <begin position="35"/>
        <end position="55"/>
    </location>
</feature>
<evidence type="ECO:0000256" key="4">
    <source>
        <dbReference type="PROSITE-ProRule" id="PRU00600"/>
    </source>
</evidence>
<protein>
    <recommendedName>
        <fullName evidence="6">DBF4-type domain-containing protein</fullName>
    </recommendedName>
</protein>
<dbReference type="Pfam" id="PF07535">
    <property type="entry name" value="zf-DBF"/>
    <property type="match status" value="1"/>
</dbReference>
<dbReference type="InterPro" id="IPR051590">
    <property type="entry name" value="Replication_Regulatory_Kinase"/>
</dbReference>
<dbReference type="PANTHER" id="PTHR15375:SF26">
    <property type="entry name" value="PROTEIN CHIFFON"/>
    <property type="match status" value="1"/>
</dbReference>
<dbReference type="InterPro" id="IPR006572">
    <property type="entry name" value="Znf_DBF"/>
</dbReference>
<evidence type="ECO:0000256" key="1">
    <source>
        <dbReference type="ARBA" id="ARBA00022723"/>
    </source>
</evidence>
<dbReference type="PANTHER" id="PTHR15375">
    <property type="entry name" value="ACTIVATOR OF S-PHASE KINASE-RELATED"/>
    <property type="match status" value="1"/>
</dbReference>
<gene>
    <name evidence="7" type="ORF">L202_07444</name>
</gene>
<feature type="compositionally biased region" description="Acidic residues" evidence="5">
    <location>
        <begin position="632"/>
        <end position="642"/>
    </location>
</feature>
<sequence>MSSLIAREEFSDPFLVTRTNTPRAPRTNTAMSVLSTNDARQQPRHRVLSGKEESGDIFSQWRKGINPVASKASTPNRQVLATVTNHHSTTNKRAQSPEAKKKIVAKDDASKPLVTSQKRQAPATGGTPAAAKRTKLNNERDGVSASNGKVSKADEDKWTRSWVKAFPTLIFYFEIGAEEGPGKTLRSRVIKMGAKVEQFFSTRVTHCIVKDSGSPQKQTKPLSQARNSDNARNPFLESGGTTDLAHKAAELHMKVWSVKKLSDILSRVAPVESPVVNNNSLSTLLEDERIHGTRERDATAPRPDHYYFKPGNKHLLIEDATSKHRTIMVKEYTYNARDGPEWPCLYDTFLRISSANHSSVPPNKLRERAWRLYAERRPYGGEQPRDLQRSTSLRALSSTARLPDLPDANAYQDASGNSVVITSNIASTSTPNTPVLAGGMPTLGSNKDRAIMQMSKRVQVLKGNARLAAARVPIESSFSSLGTSAPTSLDRRRSMSQTIDTPKAFLSQDQVIRMLRQAREPVDEEAVSVADRIANRQKVEMGLKGRDQDSAAGYCENCRLKYSDLSVHIASKKHRRFAQNDENFASLDRLLCSLQRPMHPDRVHMMCPPCNEQHTQDWDCELCNVPPPLPDSENDSGLDSDESADRLMEE</sequence>
<feature type="compositionally biased region" description="Polar residues" evidence="5">
    <location>
        <begin position="213"/>
        <end position="231"/>
    </location>
</feature>
<keyword evidence="8" id="KW-1185">Reference proteome</keyword>
<dbReference type="GO" id="GO:1901987">
    <property type="term" value="P:regulation of cell cycle phase transition"/>
    <property type="evidence" value="ECO:0007669"/>
    <property type="project" value="TreeGrafter"/>
</dbReference>
<feature type="compositionally biased region" description="Polar residues" evidence="5">
    <location>
        <begin position="84"/>
        <end position="94"/>
    </location>
</feature>
<dbReference type="Gene3D" id="6.10.250.3410">
    <property type="entry name" value="DBF zinc finger"/>
    <property type="match status" value="1"/>
</dbReference>
<proteinExistence type="predicted"/>
<dbReference type="GO" id="GO:0008270">
    <property type="term" value="F:zinc ion binding"/>
    <property type="evidence" value="ECO:0007669"/>
    <property type="project" value="UniProtKB-KW"/>
</dbReference>
<dbReference type="GO" id="GO:0010571">
    <property type="term" value="P:positive regulation of nuclear cell cycle DNA replication"/>
    <property type="evidence" value="ECO:0007669"/>
    <property type="project" value="TreeGrafter"/>
</dbReference>
<evidence type="ECO:0000259" key="6">
    <source>
        <dbReference type="PROSITE" id="PS51265"/>
    </source>
</evidence>
<feature type="region of interest" description="Disordered" evidence="5">
    <location>
        <begin position="629"/>
        <end position="650"/>
    </location>
</feature>
<keyword evidence="2 4" id="KW-0863">Zinc-finger</keyword>
<reference evidence="7 8" key="1">
    <citation type="submission" date="2016-06" db="EMBL/GenBank/DDBJ databases">
        <title>Evolution of pathogenesis and genome organization in the Tremellales.</title>
        <authorList>
            <person name="Cuomo C."/>
            <person name="Litvintseva A."/>
            <person name="Heitman J."/>
            <person name="Chen Y."/>
            <person name="Sun S."/>
            <person name="Springer D."/>
            <person name="Dromer F."/>
            <person name="Young S."/>
            <person name="Zeng Q."/>
            <person name="Chapman S."/>
            <person name="Gujja S."/>
            <person name="Saif S."/>
            <person name="Birren B."/>
        </authorList>
    </citation>
    <scope>NUCLEOTIDE SEQUENCE [LARGE SCALE GENOMIC DNA]</scope>
    <source>
        <strain evidence="7 8">CBS 6039</strain>
    </source>
</reference>
<accession>A0A1E3HC75</accession>
<feature type="compositionally biased region" description="Basic and acidic residues" evidence="5">
    <location>
        <begin position="98"/>
        <end position="110"/>
    </location>
</feature>
<dbReference type="GO" id="GO:0003676">
    <property type="term" value="F:nucleic acid binding"/>
    <property type="evidence" value="ECO:0007669"/>
    <property type="project" value="InterPro"/>
</dbReference>
<dbReference type="PROSITE" id="PS51265">
    <property type="entry name" value="ZF_DBF4"/>
    <property type="match status" value="1"/>
</dbReference>
<dbReference type="SMART" id="SM00586">
    <property type="entry name" value="ZnF_DBF"/>
    <property type="match status" value="1"/>
</dbReference>
<comment type="caution">
    <text evidence="7">The sequence shown here is derived from an EMBL/GenBank/DDBJ whole genome shotgun (WGS) entry which is preliminary data.</text>
</comment>
<evidence type="ECO:0000313" key="7">
    <source>
        <dbReference type="EMBL" id="ODN73940.1"/>
    </source>
</evidence>
<feature type="region of interest" description="Disordered" evidence="5">
    <location>
        <begin position="210"/>
        <end position="235"/>
    </location>
</feature>
<dbReference type="Proteomes" id="UP000094065">
    <property type="component" value="Unassembled WGS sequence"/>
</dbReference>
<evidence type="ECO:0000256" key="2">
    <source>
        <dbReference type="ARBA" id="ARBA00022771"/>
    </source>
</evidence>
<evidence type="ECO:0000256" key="5">
    <source>
        <dbReference type="SAM" id="MobiDB-lite"/>
    </source>
</evidence>
<dbReference type="Pfam" id="PF08630">
    <property type="entry name" value="Dfp1_Him1_M"/>
    <property type="match status" value="1"/>
</dbReference>
<name>A0A1E3HC75_9TREE</name>
<dbReference type="GO" id="GO:0043539">
    <property type="term" value="F:protein serine/threonine kinase activator activity"/>
    <property type="evidence" value="ECO:0007669"/>
    <property type="project" value="TreeGrafter"/>
</dbReference>
<dbReference type="InterPro" id="IPR036420">
    <property type="entry name" value="BRCT_dom_sf"/>
</dbReference>
<dbReference type="CDD" id="cd00027">
    <property type="entry name" value="BRCT"/>
    <property type="match status" value="1"/>
</dbReference>
<dbReference type="InterPro" id="IPR038545">
    <property type="entry name" value="Znf_DBF_sf"/>
</dbReference>
<feature type="region of interest" description="Disordered" evidence="5">
    <location>
        <begin position="84"/>
        <end position="154"/>
    </location>
</feature>
<dbReference type="SUPFAM" id="SSF52113">
    <property type="entry name" value="BRCT domain"/>
    <property type="match status" value="1"/>
</dbReference>
<dbReference type="GeneID" id="30158753"/>
<dbReference type="Pfam" id="PF22437">
    <property type="entry name" value="DBF4_BRCT"/>
    <property type="match status" value="1"/>
</dbReference>
<dbReference type="InterPro" id="IPR055116">
    <property type="entry name" value="DBF4_BRCT"/>
</dbReference>
<evidence type="ECO:0000313" key="8">
    <source>
        <dbReference type="Proteomes" id="UP000094065"/>
    </source>
</evidence>
<dbReference type="FunFam" id="3.40.50.10190:FF:000094">
    <property type="entry name" value="Regulatory subunit for Cdc7p protein kinase"/>
    <property type="match status" value="1"/>
</dbReference>
<evidence type="ECO:0000256" key="3">
    <source>
        <dbReference type="ARBA" id="ARBA00022833"/>
    </source>
</evidence>
<dbReference type="FunFam" id="6.10.250.3410:FF:000001">
    <property type="entry name" value="Protein DBF4 homolog A"/>
    <property type="match status" value="1"/>
</dbReference>
<feature type="compositionally biased region" description="Low complexity" evidence="5">
    <location>
        <begin position="121"/>
        <end position="131"/>
    </location>
</feature>
<dbReference type="RefSeq" id="XP_018989802.1">
    <property type="nucleotide sequence ID" value="XM_019142159.1"/>
</dbReference>
<feature type="domain" description="DBF4-type" evidence="6">
    <location>
        <begin position="548"/>
        <end position="597"/>
    </location>
</feature>
<dbReference type="Gene3D" id="3.40.50.10190">
    <property type="entry name" value="BRCT domain"/>
    <property type="match status" value="1"/>
</dbReference>
<dbReference type="InterPro" id="IPR013939">
    <property type="entry name" value="Regulatory_Dfp1/Him1"/>
</dbReference>
<dbReference type="GO" id="GO:0031431">
    <property type="term" value="C:Dbf4-dependent protein kinase complex"/>
    <property type="evidence" value="ECO:0007669"/>
    <property type="project" value="TreeGrafter"/>
</dbReference>
<dbReference type="AlphaFoldDB" id="A0A1E3HC75"/>
<organism evidence="7 8">
    <name type="scientific">Cryptococcus amylolentus CBS 6039</name>
    <dbReference type="NCBI Taxonomy" id="1295533"/>
    <lineage>
        <taxon>Eukaryota</taxon>
        <taxon>Fungi</taxon>
        <taxon>Dikarya</taxon>
        <taxon>Basidiomycota</taxon>
        <taxon>Agaricomycotina</taxon>
        <taxon>Tremellomycetes</taxon>
        <taxon>Tremellales</taxon>
        <taxon>Cryptococcaceae</taxon>
        <taxon>Cryptococcus</taxon>
    </lineage>
</organism>
<dbReference type="STRING" id="1295533.A0A1E3HC75"/>
<dbReference type="EMBL" id="AWGJ01000012">
    <property type="protein sequence ID" value="ODN73940.1"/>
    <property type="molecule type" value="Genomic_DNA"/>
</dbReference>
<keyword evidence="1" id="KW-0479">Metal-binding</keyword>
<keyword evidence="3" id="KW-0862">Zinc</keyword>
<dbReference type="OrthoDB" id="21380at2759"/>